<keyword evidence="5" id="KW-0143">Chaperone</keyword>
<dbReference type="SUPFAM" id="SSF101116">
    <property type="entry name" value="Flagellar export chaperone FliS"/>
    <property type="match status" value="1"/>
</dbReference>
<dbReference type="InterPro" id="IPR003713">
    <property type="entry name" value="FliS"/>
</dbReference>
<dbReference type="NCBIfam" id="TIGR00208">
    <property type="entry name" value="fliS"/>
    <property type="match status" value="1"/>
</dbReference>
<comment type="similarity">
    <text evidence="2 6">Belongs to the FliS family.</text>
</comment>
<evidence type="ECO:0000256" key="6">
    <source>
        <dbReference type="PIRNR" id="PIRNR039090"/>
    </source>
</evidence>
<dbReference type="CDD" id="cd16098">
    <property type="entry name" value="FliS"/>
    <property type="match status" value="1"/>
</dbReference>
<keyword evidence="7" id="KW-0966">Cell projection</keyword>
<evidence type="ECO:0000256" key="1">
    <source>
        <dbReference type="ARBA" id="ARBA00004514"/>
    </source>
</evidence>
<dbReference type="PANTHER" id="PTHR34773">
    <property type="entry name" value="FLAGELLAR SECRETION CHAPERONE FLIS"/>
    <property type="match status" value="1"/>
</dbReference>
<evidence type="ECO:0000256" key="4">
    <source>
        <dbReference type="ARBA" id="ARBA00022795"/>
    </source>
</evidence>
<dbReference type="Gene3D" id="1.20.120.340">
    <property type="entry name" value="Flagellar protein FliS"/>
    <property type="match status" value="1"/>
</dbReference>
<evidence type="ECO:0000313" key="7">
    <source>
        <dbReference type="EMBL" id="GAA0228997.1"/>
    </source>
</evidence>
<keyword evidence="7" id="KW-0969">Cilium</keyword>
<evidence type="ECO:0000313" key="8">
    <source>
        <dbReference type="Proteomes" id="UP001501476"/>
    </source>
</evidence>
<name>A0ABN0TSZ1_9GAMM</name>
<comment type="caution">
    <text evidence="7">The sequence shown here is derived from an EMBL/GenBank/DDBJ whole genome shotgun (WGS) entry which is preliminary data.</text>
</comment>
<protein>
    <recommendedName>
        <fullName evidence="6">Flagellar secretion chaperone FliS</fullName>
    </recommendedName>
</protein>
<keyword evidence="4 6" id="KW-1005">Bacterial flagellum biogenesis</keyword>
<dbReference type="Pfam" id="PF02561">
    <property type="entry name" value="FliS"/>
    <property type="match status" value="1"/>
</dbReference>
<dbReference type="Proteomes" id="UP001501476">
    <property type="component" value="Unassembled WGS sequence"/>
</dbReference>
<dbReference type="EMBL" id="BAAADG010000006">
    <property type="protein sequence ID" value="GAA0228997.1"/>
    <property type="molecule type" value="Genomic_DNA"/>
</dbReference>
<reference evidence="7 8" key="1">
    <citation type="journal article" date="2019" name="Int. J. Syst. Evol. Microbiol.">
        <title>The Global Catalogue of Microorganisms (GCM) 10K type strain sequencing project: providing services to taxonomists for standard genome sequencing and annotation.</title>
        <authorList>
            <consortium name="The Broad Institute Genomics Platform"/>
            <consortium name="The Broad Institute Genome Sequencing Center for Infectious Disease"/>
            <person name="Wu L."/>
            <person name="Ma J."/>
        </authorList>
    </citation>
    <scope>NUCLEOTIDE SEQUENCE [LARGE SCALE GENOMIC DNA]</scope>
    <source>
        <strain evidence="7 8">JCM 6886</strain>
    </source>
</reference>
<dbReference type="PIRSF" id="PIRSF039090">
    <property type="entry name" value="Flis"/>
    <property type="match status" value="1"/>
</dbReference>
<keyword evidence="7" id="KW-0282">Flagellum</keyword>
<organism evidence="7 8">
    <name type="scientific">Methylophaga marina</name>
    <dbReference type="NCBI Taxonomy" id="45495"/>
    <lineage>
        <taxon>Bacteria</taxon>
        <taxon>Pseudomonadati</taxon>
        <taxon>Pseudomonadota</taxon>
        <taxon>Gammaproteobacteria</taxon>
        <taxon>Thiotrichales</taxon>
        <taxon>Piscirickettsiaceae</taxon>
        <taxon>Methylophaga</taxon>
    </lineage>
</organism>
<dbReference type="PANTHER" id="PTHR34773:SF1">
    <property type="entry name" value="FLAGELLAR SECRETION CHAPERONE FLIS"/>
    <property type="match status" value="1"/>
</dbReference>
<evidence type="ECO:0000256" key="2">
    <source>
        <dbReference type="ARBA" id="ARBA00008787"/>
    </source>
</evidence>
<dbReference type="InterPro" id="IPR036584">
    <property type="entry name" value="FliS_sf"/>
</dbReference>
<comment type="subcellular location">
    <subcellularLocation>
        <location evidence="1 6">Cytoplasm</location>
        <location evidence="1 6">Cytosol</location>
    </subcellularLocation>
</comment>
<accession>A0ABN0TSZ1</accession>
<dbReference type="RefSeq" id="WP_286305600.1">
    <property type="nucleotide sequence ID" value="NZ_AP027741.1"/>
</dbReference>
<sequence length="132" mass="14712">MQVMVNKKAMEGYGRNAIESEVNYASPYRIIQMLMEGALARVATAKGCIARNEIAEKGHQISWCIRIIDGLKTSLDAEKGGEIAENLDSLYDYITRRLLEANVSNDVAILDEVTKLLEEIKAGWDGIPPEFH</sequence>
<gene>
    <name evidence="7" type="primary">fliS</name>
    <name evidence="7" type="ORF">GCM10008964_20510</name>
</gene>
<proteinExistence type="inferred from homology"/>
<evidence type="ECO:0000256" key="3">
    <source>
        <dbReference type="ARBA" id="ARBA00022490"/>
    </source>
</evidence>
<evidence type="ECO:0000256" key="5">
    <source>
        <dbReference type="ARBA" id="ARBA00023186"/>
    </source>
</evidence>
<keyword evidence="8" id="KW-1185">Reference proteome</keyword>
<keyword evidence="3 6" id="KW-0963">Cytoplasm</keyword>